<dbReference type="Proteomes" id="UP000252289">
    <property type="component" value="Unassembled WGS sequence"/>
</dbReference>
<feature type="domain" description="OmpR/PhoB-type" evidence="7">
    <location>
        <begin position="129"/>
        <end position="228"/>
    </location>
</feature>
<proteinExistence type="predicted"/>
<dbReference type="Gene3D" id="1.10.10.10">
    <property type="entry name" value="Winged helix-like DNA-binding domain superfamily/Winged helix DNA-binding domain"/>
    <property type="match status" value="1"/>
</dbReference>
<dbReference type="SMART" id="SM00862">
    <property type="entry name" value="Trans_reg_C"/>
    <property type="match status" value="1"/>
</dbReference>
<dbReference type="GO" id="GO:0000976">
    <property type="term" value="F:transcription cis-regulatory region binding"/>
    <property type="evidence" value="ECO:0007669"/>
    <property type="project" value="TreeGrafter"/>
</dbReference>
<dbReference type="InterPro" id="IPR036388">
    <property type="entry name" value="WH-like_DNA-bd_sf"/>
</dbReference>
<dbReference type="PROSITE" id="PS51755">
    <property type="entry name" value="OMPR_PHOB"/>
    <property type="match status" value="1"/>
</dbReference>
<evidence type="ECO:0000256" key="3">
    <source>
        <dbReference type="ARBA" id="ARBA00023125"/>
    </source>
</evidence>
<dbReference type="GO" id="GO:0032993">
    <property type="term" value="C:protein-DNA complex"/>
    <property type="evidence" value="ECO:0007669"/>
    <property type="project" value="TreeGrafter"/>
</dbReference>
<evidence type="ECO:0000313" key="8">
    <source>
        <dbReference type="EMBL" id="RCL85011.1"/>
    </source>
</evidence>
<reference evidence="8 9" key="1">
    <citation type="journal article" date="2018" name="Microbiome">
        <title>Fine metagenomic profile of the Mediterranean stratified and mixed water columns revealed by assembly and recruitment.</title>
        <authorList>
            <person name="Haro-Moreno J.M."/>
            <person name="Lopez-Perez M."/>
            <person name="De La Torre J.R."/>
            <person name="Picazo A."/>
            <person name="Camacho A."/>
            <person name="Rodriguez-Valera F."/>
        </authorList>
    </citation>
    <scope>NUCLEOTIDE SEQUENCE [LARGE SCALE GENOMIC DNA]</scope>
    <source>
        <strain evidence="8">MED-G50</strain>
    </source>
</reference>
<evidence type="ECO:0000313" key="9">
    <source>
        <dbReference type="Proteomes" id="UP000252289"/>
    </source>
</evidence>
<evidence type="ECO:0000259" key="6">
    <source>
        <dbReference type="PROSITE" id="PS50110"/>
    </source>
</evidence>
<comment type="caution">
    <text evidence="8">The sequence shown here is derived from an EMBL/GenBank/DDBJ whole genome shotgun (WGS) entry which is preliminary data.</text>
</comment>
<feature type="domain" description="Response regulatory" evidence="6">
    <location>
        <begin position="6"/>
        <end position="121"/>
    </location>
</feature>
<dbReference type="InterPro" id="IPR016032">
    <property type="entry name" value="Sig_transdc_resp-reg_C-effctor"/>
</dbReference>
<dbReference type="EMBL" id="QOQK01000005">
    <property type="protein sequence ID" value="RCL85011.1"/>
    <property type="molecule type" value="Genomic_DNA"/>
</dbReference>
<evidence type="ECO:0000259" key="7">
    <source>
        <dbReference type="PROSITE" id="PS51755"/>
    </source>
</evidence>
<dbReference type="SUPFAM" id="SSF52172">
    <property type="entry name" value="CheY-like"/>
    <property type="match status" value="1"/>
</dbReference>
<protein>
    <submittedName>
        <fullName evidence="8">DNA-binding response regulator</fullName>
    </submittedName>
</protein>
<keyword evidence="3 5" id="KW-0238">DNA-binding</keyword>
<dbReference type="AlphaFoldDB" id="A0A368EKX7"/>
<dbReference type="GO" id="GO:0006355">
    <property type="term" value="P:regulation of DNA-templated transcription"/>
    <property type="evidence" value="ECO:0007669"/>
    <property type="project" value="InterPro"/>
</dbReference>
<evidence type="ECO:0000256" key="5">
    <source>
        <dbReference type="PROSITE-ProRule" id="PRU01091"/>
    </source>
</evidence>
<dbReference type="GO" id="GO:0000156">
    <property type="term" value="F:phosphorelay response regulator activity"/>
    <property type="evidence" value="ECO:0007669"/>
    <property type="project" value="TreeGrafter"/>
</dbReference>
<keyword evidence="2" id="KW-0902">Two-component regulatory system</keyword>
<feature type="DNA-binding region" description="OmpR/PhoB-type" evidence="5">
    <location>
        <begin position="129"/>
        <end position="228"/>
    </location>
</feature>
<dbReference type="CDD" id="cd00383">
    <property type="entry name" value="trans_reg_C"/>
    <property type="match status" value="1"/>
</dbReference>
<evidence type="ECO:0000256" key="2">
    <source>
        <dbReference type="ARBA" id="ARBA00023012"/>
    </source>
</evidence>
<dbReference type="Pfam" id="PF00486">
    <property type="entry name" value="Trans_reg_C"/>
    <property type="match status" value="1"/>
</dbReference>
<dbReference type="PANTHER" id="PTHR48111">
    <property type="entry name" value="REGULATOR OF RPOS"/>
    <property type="match status" value="1"/>
</dbReference>
<accession>A0A368EKX7</accession>
<dbReference type="Gene3D" id="3.40.50.2300">
    <property type="match status" value="1"/>
</dbReference>
<dbReference type="SUPFAM" id="SSF46894">
    <property type="entry name" value="C-terminal effector domain of the bipartite response regulators"/>
    <property type="match status" value="1"/>
</dbReference>
<dbReference type="PANTHER" id="PTHR48111:SF40">
    <property type="entry name" value="PHOSPHATE REGULON TRANSCRIPTIONAL REGULATORY PROTEIN PHOB"/>
    <property type="match status" value="1"/>
</dbReference>
<gene>
    <name evidence="8" type="ORF">DBW64_01840</name>
</gene>
<evidence type="ECO:0000256" key="1">
    <source>
        <dbReference type="ARBA" id="ARBA00022553"/>
    </source>
</evidence>
<dbReference type="InterPro" id="IPR001867">
    <property type="entry name" value="OmpR/PhoB-type_DNA-bd"/>
</dbReference>
<dbReference type="Gene3D" id="6.10.250.690">
    <property type="match status" value="1"/>
</dbReference>
<dbReference type="InterPro" id="IPR039420">
    <property type="entry name" value="WalR-like"/>
</dbReference>
<dbReference type="Pfam" id="PF00072">
    <property type="entry name" value="Response_reg"/>
    <property type="match status" value="1"/>
</dbReference>
<name>A0A368EKX7_9PROT</name>
<feature type="modified residue" description="4-aspartylphosphate" evidence="4">
    <location>
        <position position="56"/>
    </location>
</feature>
<dbReference type="InterPro" id="IPR001789">
    <property type="entry name" value="Sig_transdc_resp-reg_receiver"/>
</dbReference>
<dbReference type="SMART" id="SM00448">
    <property type="entry name" value="REC"/>
    <property type="match status" value="1"/>
</dbReference>
<dbReference type="InterPro" id="IPR011006">
    <property type="entry name" value="CheY-like_superfamily"/>
</dbReference>
<dbReference type="PROSITE" id="PS50110">
    <property type="entry name" value="RESPONSE_REGULATORY"/>
    <property type="match status" value="1"/>
</dbReference>
<sequence length="228" mass="25659">MSQNRKILIIEDDTLLVEELSEQILMHEEFDVISAETASTGLAAAKSEAPDLILLDVGLPDQDGRETCKLMRKAGITTPIIILTGADYDADTILGLEAGASDYVTKPFRFGVLLARIRTRLRQYEMTESAQFNLGSYQFKPSVKTLVREDESKIRLTEKETNILRLLLRAGGETVTRDKLLEEVWGYNAQVTTHTLETHVYRLRQKIEEDPSNSELLITEAGGYRLNI</sequence>
<dbReference type="GO" id="GO:0005829">
    <property type="term" value="C:cytosol"/>
    <property type="evidence" value="ECO:0007669"/>
    <property type="project" value="TreeGrafter"/>
</dbReference>
<evidence type="ECO:0000256" key="4">
    <source>
        <dbReference type="PROSITE-ProRule" id="PRU00169"/>
    </source>
</evidence>
<organism evidence="8 9">
    <name type="scientific">PS1 clade bacterium</name>
    <dbReference type="NCBI Taxonomy" id="2175152"/>
    <lineage>
        <taxon>Bacteria</taxon>
        <taxon>Pseudomonadati</taxon>
        <taxon>Pseudomonadota</taxon>
        <taxon>Alphaproteobacteria</taxon>
        <taxon>PS1 clade</taxon>
    </lineage>
</organism>
<keyword evidence="1 4" id="KW-0597">Phosphoprotein</keyword>